<dbReference type="AlphaFoldDB" id="A0A3D9ZRW0"/>
<dbReference type="Proteomes" id="UP000256913">
    <property type="component" value="Unassembled WGS sequence"/>
</dbReference>
<keyword evidence="3" id="KW-1185">Reference proteome</keyword>
<gene>
    <name evidence="2" type="ORF">DFJ67_5658</name>
</gene>
<reference evidence="2 3" key="1">
    <citation type="submission" date="2018-08" db="EMBL/GenBank/DDBJ databases">
        <title>Sequencing the genomes of 1000 actinobacteria strains.</title>
        <authorList>
            <person name="Klenk H.-P."/>
        </authorList>
    </citation>
    <scope>NUCLEOTIDE SEQUENCE [LARGE SCALE GENOMIC DNA]</scope>
    <source>
        <strain evidence="2 3">DSM 44099</strain>
    </source>
</reference>
<dbReference type="Pfam" id="PF12277">
    <property type="entry name" value="DUF3618"/>
    <property type="match status" value="1"/>
</dbReference>
<dbReference type="Gene3D" id="1.20.120.20">
    <property type="entry name" value="Apolipoprotein"/>
    <property type="match status" value="1"/>
</dbReference>
<dbReference type="RefSeq" id="WP_116070770.1">
    <property type="nucleotide sequence ID" value="NZ_BONB01000139.1"/>
</dbReference>
<accession>A0A3D9ZRW0</accession>
<feature type="compositionally biased region" description="Basic and acidic residues" evidence="1">
    <location>
        <begin position="170"/>
        <end position="194"/>
    </location>
</feature>
<name>A0A3D9ZRW0_9ACTN</name>
<comment type="caution">
    <text evidence="2">The sequence shown here is derived from an EMBL/GenBank/DDBJ whole genome shotgun (WGS) entry which is preliminary data.</text>
</comment>
<dbReference type="OrthoDB" id="3218417at2"/>
<evidence type="ECO:0000256" key="1">
    <source>
        <dbReference type="SAM" id="MobiDB-lite"/>
    </source>
</evidence>
<dbReference type="InterPro" id="IPR022062">
    <property type="entry name" value="DUF3618"/>
</dbReference>
<organism evidence="2 3">
    <name type="scientific">Asanoa ferruginea</name>
    <dbReference type="NCBI Taxonomy" id="53367"/>
    <lineage>
        <taxon>Bacteria</taxon>
        <taxon>Bacillati</taxon>
        <taxon>Actinomycetota</taxon>
        <taxon>Actinomycetes</taxon>
        <taxon>Micromonosporales</taxon>
        <taxon>Micromonosporaceae</taxon>
        <taxon>Asanoa</taxon>
    </lineage>
</organism>
<sequence>MSTDPDQIRREIEQTRSSLSEDVDALAYKASPRRMVNDRKRRAGDALRNVRHSVMGTASDVADRGGSAASTVTDAVHDAPAAIRRKAQGNPLAAGIVAFGLGWLVSSMLPASEREQRAAGALKDKVADHADTLKAEAKDLVDEAKTNLEGPAHDAVDSVRSTAQDATATVKDEGRSAASDVRVRAEEARDEVRR</sequence>
<dbReference type="EMBL" id="QUMQ01000001">
    <property type="protein sequence ID" value="REF99619.1"/>
    <property type="molecule type" value="Genomic_DNA"/>
</dbReference>
<evidence type="ECO:0000313" key="2">
    <source>
        <dbReference type="EMBL" id="REF99619.1"/>
    </source>
</evidence>
<protein>
    <submittedName>
        <fullName evidence="2">Uncharacterized protein DUF3618</fullName>
    </submittedName>
</protein>
<feature type="region of interest" description="Disordered" evidence="1">
    <location>
        <begin position="145"/>
        <end position="194"/>
    </location>
</feature>
<feature type="compositionally biased region" description="Basic and acidic residues" evidence="1">
    <location>
        <begin position="145"/>
        <end position="157"/>
    </location>
</feature>
<proteinExistence type="predicted"/>
<evidence type="ECO:0000313" key="3">
    <source>
        <dbReference type="Proteomes" id="UP000256913"/>
    </source>
</evidence>